<protein>
    <submittedName>
        <fullName evidence="1">Uncharacterized protein</fullName>
    </submittedName>
</protein>
<dbReference type="VEuPathDB" id="VectorBase:BGLB029724"/>
<dbReference type="VEuPathDB" id="VectorBase:BGLAX_026951"/>
<name>A0A2C9LDF7_BIOGL</name>
<reference evidence="1" key="1">
    <citation type="submission" date="2020-05" db="UniProtKB">
        <authorList>
            <consortium name="EnsemblMetazoa"/>
        </authorList>
    </citation>
    <scope>IDENTIFICATION</scope>
    <source>
        <strain evidence="1">BB02</strain>
    </source>
</reference>
<evidence type="ECO:0000313" key="1">
    <source>
        <dbReference type="EnsemblMetazoa" id="BGLB029724-PA"/>
    </source>
</evidence>
<dbReference type="OrthoDB" id="10314064at2759"/>
<evidence type="ECO:0000313" key="2">
    <source>
        <dbReference type="Proteomes" id="UP000076420"/>
    </source>
</evidence>
<organism evidence="1 2">
    <name type="scientific">Biomphalaria glabrata</name>
    <name type="common">Bloodfluke planorb</name>
    <name type="synonym">Freshwater snail</name>
    <dbReference type="NCBI Taxonomy" id="6526"/>
    <lineage>
        <taxon>Eukaryota</taxon>
        <taxon>Metazoa</taxon>
        <taxon>Spiralia</taxon>
        <taxon>Lophotrochozoa</taxon>
        <taxon>Mollusca</taxon>
        <taxon>Gastropoda</taxon>
        <taxon>Heterobranchia</taxon>
        <taxon>Euthyneura</taxon>
        <taxon>Panpulmonata</taxon>
        <taxon>Hygrophila</taxon>
        <taxon>Lymnaeoidea</taxon>
        <taxon>Planorbidae</taxon>
        <taxon>Biomphalaria</taxon>
    </lineage>
</organism>
<dbReference type="EnsemblMetazoa" id="BGLB029724-RA">
    <property type="protein sequence ID" value="BGLB029724-PA"/>
    <property type="gene ID" value="BGLB029724"/>
</dbReference>
<accession>A0A2C9LDF7</accession>
<proteinExistence type="predicted"/>
<gene>
    <name evidence="1" type="primary">106077405</name>
</gene>
<dbReference type="KEGG" id="bgt:106077405"/>
<dbReference type="AlphaFoldDB" id="A0A2C9LDF7"/>
<sequence>MNLYTKQSDDDLDATEIQNDVDECDVDEFDVHEFDVDEFDVDELEESNEYLEDHSHKIDYIFDNIDKPLTKYPGVALPPFVMTVPMNHYNCLLCGGDTYECWFIKRLKEICKYDYI</sequence>
<dbReference type="Proteomes" id="UP000076420">
    <property type="component" value="Unassembled WGS sequence"/>
</dbReference>